<dbReference type="STRING" id="56449.XBLMG947_3924"/>
<dbReference type="InterPro" id="IPR058099">
    <property type="entry name" value="T3SS_XAC0095_dom"/>
</dbReference>
<keyword evidence="5" id="KW-1185">Reference proteome</keyword>
<reference evidence="2 5" key="2">
    <citation type="submission" date="2016-08" db="EMBL/GenBank/DDBJ databases">
        <title>Evolution of the type three secretion system and type three effector repertoires in Xanthomonas.</title>
        <authorList>
            <person name="Merda D."/>
            <person name="Briand M."/>
            <person name="Bosis E."/>
            <person name="Rousseau C."/>
            <person name="Portier P."/>
            <person name="Jacques M.-A."/>
            <person name="Fischer-Le Saux M."/>
        </authorList>
    </citation>
    <scope>NUCLEOTIDE SEQUENCE [LARGE SCALE GENOMIC DNA]</scope>
    <source>
        <strain evidence="2 5">CFBP1976</strain>
    </source>
</reference>
<dbReference type="EMBL" id="MDCE01000047">
    <property type="protein sequence ID" value="PPV04884.1"/>
    <property type="molecule type" value="Genomic_DNA"/>
</dbReference>
<name>A0A1C3NRU4_9XANT</name>
<sequence>MSDVEDAVPSFPGYLLSEEAHYRLEQLCDHLRFLARLAQPRTPGELKQRQPAVHFDELAFCLELLTEHLTQALALALAQVQWPARLEVNLVSTHFQR</sequence>
<accession>A0A1C3NRU4</accession>
<organism evidence="3 4">
    <name type="scientific">Xanthomonas bromi</name>
    <dbReference type="NCBI Taxonomy" id="56449"/>
    <lineage>
        <taxon>Bacteria</taxon>
        <taxon>Pseudomonadati</taxon>
        <taxon>Pseudomonadota</taxon>
        <taxon>Gammaproteobacteria</taxon>
        <taxon>Lysobacterales</taxon>
        <taxon>Lysobacteraceae</taxon>
        <taxon>Xanthomonas</taxon>
    </lineage>
</organism>
<dbReference type="Proteomes" id="UP000092503">
    <property type="component" value="Unassembled WGS sequence"/>
</dbReference>
<protein>
    <recommendedName>
        <fullName evidence="1">XAC0095-like domain-containing protein</fullName>
    </recommendedName>
</protein>
<evidence type="ECO:0000313" key="4">
    <source>
        <dbReference type="Proteomes" id="UP000092503"/>
    </source>
</evidence>
<feature type="domain" description="XAC0095-like" evidence="1">
    <location>
        <begin position="12"/>
        <end position="73"/>
    </location>
</feature>
<dbReference type="OrthoDB" id="5948193at2"/>
<dbReference type="Pfam" id="PF26642">
    <property type="entry name" value="XAC0095_dom"/>
    <property type="match status" value="1"/>
</dbReference>
<evidence type="ECO:0000313" key="5">
    <source>
        <dbReference type="Proteomes" id="UP000239710"/>
    </source>
</evidence>
<evidence type="ECO:0000313" key="3">
    <source>
        <dbReference type="EMBL" id="SBV53120.1"/>
    </source>
</evidence>
<gene>
    <name evidence="3" type="ORF">XBLMG947_3924</name>
    <name evidence="2" type="ORF">XbrCFBP1976_20040</name>
</gene>
<evidence type="ECO:0000313" key="2">
    <source>
        <dbReference type="EMBL" id="PPV04884.1"/>
    </source>
</evidence>
<proteinExistence type="predicted"/>
<dbReference type="NCBIfam" id="NF047335">
    <property type="entry name" value="T3SS_XAC0095"/>
    <property type="match status" value="1"/>
</dbReference>
<evidence type="ECO:0000259" key="1">
    <source>
        <dbReference type="Pfam" id="PF26642"/>
    </source>
</evidence>
<reference evidence="3 4" key="1">
    <citation type="submission" date="2016-06" db="EMBL/GenBank/DDBJ databases">
        <authorList>
            <person name="Kjaerup R.B."/>
            <person name="Dalgaard T.S."/>
            <person name="Juul-Madsen H.R."/>
        </authorList>
    </citation>
    <scope>NUCLEOTIDE SEQUENCE [LARGE SCALE GENOMIC DNA]</scope>
    <source>
        <strain evidence="3">LMG947</strain>
    </source>
</reference>
<dbReference type="EMBL" id="FLTX01000076">
    <property type="protein sequence ID" value="SBV53120.1"/>
    <property type="molecule type" value="Genomic_DNA"/>
</dbReference>
<dbReference type="AlphaFoldDB" id="A0A1C3NRU4"/>
<dbReference type="RefSeq" id="WP_065470235.1">
    <property type="nucleotide sequence ID" value="NZ_FLTX01000076.1"/>
</dbReference>
<dbReference type="Proteomes" id="UP000239710">
    <property type="component" value="Unassembled WGS sequence"/>
</dbReference>